<proteinExistence type="predicted"/>
<gene>
    <name evidence="1" type="primary">nad6</name>
</gene>
<keyword evidence="1" id="KW-0934">Plastid</keyword>
<accession>A0A6C0STH8</accession>
<protein>
    <submittedName>
        <fullName evidence="1">NADH-plastoquinone oxidoreductase subunit 6</fullName>
    </submittedName>
</protein>
<name>A0A6C0STH8_9ASPA</name>
<dbReference type="GeneID" id="43957029"/>
<dbReference type="RefSeq" id="YP_009726759.1">
    <property type="nucleotide sequence ID" value="NC_045862.1"/>
</dbReference>
<reference evidence="1" key="1">
    <citation type="journal article" date="2020" name="Mitochondrial DNA Part B Resour">
        <title>The complete chloroplast genome of Tainia dunnii (Orchidaceae): genome structure and evolution.</title>
        <authorList>
            <person name="Xie T.-X."/>
            <person name="Yu X."/>
            <person name="Zheng Q.-D."/>
            <person name="Ma S.-H."/>
            <person name="Liu Z.-J."/>
            <person name="Ai Y."/>
        </authorList>
    </citation>
    <scope>NUCLEOTIDE SEQUENCE</scope>
</reference>
<keyword evidence="1" id="KW-0150">Chloroplast</keyword>
<geneLocation type="chloroplast" evidence="1"/>
<evidence type="ECO:0000313" key="1">
    <source>
        <dbReference type="EMBL" id="QIA92465.1"/>
    </source>
</evidence>
<organism evidence="1">
    <name type="scientific">Tainia dunnii</name>
    <dbReference type="NCBI Taxonomy" id="1470429"/>
    <lineage>
        <taxon>Eukaryota</taxon>
        <taxon>Viridiplantae</taxon>
        <taxon>Streptophyta</taxon>
        <taxon>Embryophyta</taxon>
        <taxon>Tracheophyta</taxon>
        <taxon>Spermatophyta</taxon>
        <taxon>Magnoliopsida</taxon>
        <taxon>Liliopsida</taxon>
        <taxon>Asparagales</taxon>
        <taxon>Orchidaceae</taxon>
        <taxon>Epidendroideae</taxon>
        <taxon>Collabieae</taxon>
        <taxon>Tainia</taxon>
    </lineage>
</organism>
<dbReference type="EMBL" id="MN641754">
    <property type="protein sequence ID" value="QIA92465.1"/>
    <property type="molecule type" value="Genomic_DNA"/>
</dbReference>
<sequence length="10" mass="1220">MFFCSVILLF</sequence>